<proteinExistence type="predicted"/>
<dbReference type="AlphaFoldDB" id="A0A252CB70"/>
<comment type="caution">
    <text evidence="1">The sequence shown here is derived from an EMBL/GenBank/DDBJ whole genome shotgun (WGS) entry which is preliminary data.</text>
</comment>
<dbReference type="RefSeq" id="WP_086583055.1">
    <property type="nucleotide sequence ID" value="NZ_JAQEKU010000014.1"/>
</dbReference>
<dbReference type="EMBL" id="MUIZ01000006">
    <property type="protein sequence ID" value="OUK03775.1"/>
    <property type="molecule type" value="Genomic_DNA"/>
</dbReference>
<dbReference type="PIRSF" id="PIRSF032285">
    <property type="entry name" value="UCP032285"/>
    <property type="match status" value="1"/>
</dbReference>
<dbReference type="Gene3D" id="3.40.1350.140">
    <property type="entry name" value="MepB-like"/>
    <property type="match status" value="1"/>
</dbReference>
<evidence type="ECO:0000313" key="2">
    <source>
        <dbReference type="Proteomes" id="UP000194606"/>
    </source>
</evidence>
<accession>A0A252CB70</accession>
<dbReference type="InterPro" id="IPR011235">
    <property type="entry name" value="MepB-like"/>
</dbReference>
<evidence type="ECO:0000313" key="1">
    <source>
        <dbReference type="EMBL" id="OUK03775.1"/>
    </source>
</evidence>
<organism evidence="1 2">
    <name type="scientific">Lactococcus petauri</name>
    <dbReference type="NCBI Taxonomy" id="1940789"/>
    <lineage>
        <taxon>Bacteria</taxon>
        <taxon>Bacillati</taxon>
        <taxon>Bacillota</taxon>
        <taxon>Bacilli</taxon>
        <taxon>Lactobacillales</taxon>
        <taxon>Streptococcaceae</taxon>
        <taxon>Lactococcus</taxon>
    </lineage>
</organism>
<sequence>MYNSLTYITTLLNDLGLSPSIPTKDTYNSEYEGFCFQADGLSFRSRRAKKTPKKQGYFVAFWEKDTNNKNIPFSFEAFPDKLVISVIDGPLSGQFIIPKSVLREKKILKHKGITGKMALRFYPSWETSLNKTAQAAQKWQCDYFIDTTNIIQKEKLAQLYFSSTSINNKKP</sequence>
<dbReference type="Pfam" id="PF08877">
    <property type="entry name" value="MepB-like"/>
    <property type="match status" value="1"/>
</dbReference>
<name>A0A252CB70_9LACT</name>
<dbReference type="InterPro" id="IPR038231">
    <property type="entry name" value="MepB-like_sf"/>
</dbReference>
<protein>
    <recommendedName>
        <fullName evidence="3">MepB protein</fullName>
    </recommendedName>
</protein>
<dbReference type="Proteomes" id="UP000194606">
    <property type="component" value="Unassembled WGS sequence"/>
</dbReference>
<gene>
    <name evidence="1" type="ORF">BZZ03_08975</name>
</gene>
<evidence type="ECO:0008006" key="3">
    <source>
        <dbReference type="Google" id="ProtNLM"/>
    </source>
</evidence>
<reference evidence="1 2" key="1">
    <citation type="submission" date="2017-02" db="EMBL/GenBank/DDBJ databases">
        <authorList>
            <person name="Peterson S.W."/>
        </authorList>
    </citation>
    <scope>NUCLEOTIDE SEQUENCE [LARGE SCALE GENOMIC DNA]</scope>
    <source>
        <strain evidence="1">159469</strain>
    </source>
</reference>